<gene>
    <name evidence="2" type="ORF">SAMN04488121_1021102</name>
</gene>
<dbReference type="STRING" id="104663.SAMN04488121_1021102"/>
<dbReference type="InterPro" id="IPR010031">
    <property type="entry name" value="FAD_lactone_oxidase-like"/>
</dbReference>
<dbReference type="SUPFAM" id="SSF56176">
    <property type="entry name" value="FAD-binding/transporter-associated domain-like"/>
    <property type="match status" value="1"/>
</dbReference>
<dbReference type="Proteomes" id="UP000199045">
    <property type="component" value="Unassembled WGS sequence"/>
</dbReference>
<evidence type="ECO:0000259" key="1">
    <source>
        <dbReference type="Pfam" id="PF01565"/>
    </source>
</evidence>
<accession>A0A1G7P8B7</accession>
<dbReference type="AlphaFoldDB" id="A0A1G7P8B7"/>
<protein>
    <submittedName>
        <fullName evidence="2">FAD binding domain-containing protein</fullName>
    </submittedName>
</protein>
<dbReference type="InterPro" id="IPR036318">
    <property type="entry name" value="FAD-bd_PCMH-like_sf"/>
</dbReference>
<proteinExistence type="predicted"/>
<reference evidence="2 3" key="1">
    <citation type="submission" date="2016-10" db="EMBL/GenBank/DDBJ databases">
        <authorList>
            <person name="de Groot N.N."/>
        </authorList>
    </citation>
    <scope>NUCLEOTIDE SEQUENCE [LARGE SCALE GENOMIC DNA]</scope>
    <source>
        <strain evidence="2 3">DSM 527</strain>
    </source>
</reference>
<dbReference type="GO" id="GO:0050660">
    <property type="term" value="F:flavin adenine dinucleotide binding"/>
    <property type="evidence" value="ECO:0007669"/>
    <property type="project" value="InterPro"/>
</dbReference>
<evidence type="ECO:0000313" key="3">
    <source>
        <dbReference type="Proteomes" id="UP000199045"/>
    </source>
</evidence>
<evidence type="ECO:0000313" key="2">
    <source>
        <dbReference type="EMBL" id="SDF82518.1"/>
    </source>
</evidence>
<name>A0A1G7P8B7_CHIFI</name>
<dbReference type="RefSeq" id="WP_089831989.1">
    <property type="nucleotide sequence ID" value="NZ_FNBN01000002.1"/>
</dbReference>
<dbReference type="GO" id="GO:0016899">
    <property type="term" value="F:oxidoreductase activity, acting on the CH-OH group of donors, oxygen as acceptor"/>
    <property type="evidence" value="ECO:0007669"/>
    <property type="project" value="InterPro"/>
</dbReference>
<feature type="domain" description="FAD linked oxidase N-terminal" evidence="1">
    <location>
        <begin position="43"/>
        <end position="174"/>
    </location>
</feature>
<dbReference type="OrthoDB" id="9800184at2"/>
<dbReference type="EMBL" id="FNBN01000002">
    <property type="protein sequence ID" value="SDF82518.1"/>
    <property type="molecule type" value="Genomic_DNA"/>
</dbReference>
<dbReference type="Gene3D" id="3.30.465.10">
    <property type="match status" value="1"/>
</dbReference>
<dbReference type="PANTHER" id="PTHR43762">
    <property type="entry name" value="L-GULONOLACTONE OXIDASE"/>
    <property type="match status" value="1"/>
</dbReference>
<organism evidence="2 3">
    <name type="scientific">Chitinophaga filiformis</name>
    <name type="common">Myxococcus filiformis</name>
    <name type="synonym">Flexibacter filiformis</name>
    <dbReference type="NCBI Taxonomy" id="104663"/>
    <lineage>
        <taxon>Bacteria</taxon>
        <taxon>Pseudomonadati</taxon>
        <taxon>Bacteroidota</taxon>
        <taxon>Chitinophagia</taxon>
        <taxon>Chitinophagales</taxon>
        <taxon>Chitinophagaceae</taxon>
        <taxon>Chitinophaga</taxon>
    </lineage>
</organism>
<sequence>MKIIKNGAFNWQNEHSTFSQPIKDLYDLANETTGKGLDIYNDTTKGIQQIIRDAIQTNTPLRALGGSWSFSPIAATNGIILNTKPLNIRFTVSKESVSPKYIRDPKYLCMAQCGNRVWELSKHLHDRGQSLSASGASNGQTIAGAIATGTHGAALDFGAIQESVVALHIITGPDTHIWLERSSYPVMADTFPDKLGATLLRDDEVFNAALVGIGAMGFIHGALIEAEDDFLLESYQRRTPYDDALIRQMKTLDFSNPRLPYPGVRPFHMQVLINPYDMKNGVYMTAMYKRPYRNDYEPPKANAAGIGPGDDAPCFIGKLAGVVPGVVPLMVNKVLAGSLNIHEKQFGRLSEIFNNTTLHGKLASAAIGLPLSAVEQVVNVLMEMNESAGPFVGLFAFRFVKSSPATMAFTRFAPVTCVLELDAVLSPQTLSFYDAVWNKLEQLNIPYTFHWGKMSTIAPDRLRRMYGNSLDKFLLARSRIIEPAVAKIFSNDVLRQWGIDQLA</sequence>
<dbReference type="PANTHER" id="PTHR43762:SF1">
    <property type="entry name" value="D-ARABINONO-1,4-LACTONE OXIDASE"/>
    <property type="match status" value="1"/>
</dbReference>
<dbReference type="Pfam" id="PF01565">
    <property type="entry name" value="FAD_binding_4"/>
    <property type="match status" value="1"/>
</dbReference>
<dbReference type="InterPro" id="IPR006094">
    <property type="entry name" value="Oxid_FAD_bind_N"/>
</dbReference>
<dbReference type="InterPro" id="IPR016169">
    <property type="entry name" value="FAD-bd_PCMH_sub2"/>
</dbReference>